<name>A0A1G4TFZ1_9BACL</name>
<keyword evidence="1" id="KW-1133">Transmembrane helix</keyword>
<keyword evidence="3" id="KW-1185">Reference proteome</keyword>
<organism evidence="2 3">
    <name type="scientific">Paenibacillus tianmuensis</name>
    <dbReference type="NCBI Taxonomy" id="624147"/>
    <lineage>
        <taxon>Bacteria</taxon>
        <taxon>Bacillati</taxon>
        <taxon>Bacillota</taxon>
        <taxon>Bacilli</taxon>
        <taxon>Bacillales</taxon>
        <taxon>Paenibacillaceae</taxon>
        <taxon>Paenibacillus</taxon>
    </lineage>
</organism>
<feature type="transmembrane region" description="Helical" evidence="1">
    <location>
        <begin position="221"/>
        <end position="244"/>
    </location>
</feature>
<evidence type="ECO:0000313" key="3">
    <source>
        <dbReference type="Proteomes" id="UP000198601"/>
    </source>
</evidence>
<keyword evidence="1" id="KW-0472">Membrane</keyword>
<dbReference type="Proteomes" id="UP000198601">
    <property type="component" value="Unassembled WGS sequence"/>
</dbReference>
<keyword evidence="1" id="KW-0812">Transmembrane</keyword>
<dbReference type="AlphaFoldDB" id="A0A1G4TFZ1"/>
<gene>
    <name evidence="2" type="ORF">SAMN04487970_105116</name>
</gene>
<accession>A0A1G4TFZ1</accession>
<feature type="transmembrane region" description="Helical" evidence="1">
    <location>
        <begin position="7"/>
        <end position="28"/>
    </location>
</feature>
<protein>
    <submittedName>
        <fullName evidence="2">Uncharacterized protein</fullName>
    </submittedName>
</protein>
<dbReference type="OrthoDB" id="2595157at2"/>
<proteinExistence type="predicted"/>
<evidence type="ECO:0000313" key="2">
    <source>
        <dbReference type="EMBL" id="SCW80252.1"/>
    </source>
</evidence>
<dbReference type="EMBL" id="FMTT01000051">
    <property type="protein sequence ID" value="SCW80252.1"/>
    <property type="molecule type" value="Genomic_DNA"/>
</dbReference>
<evidence type="ECO:0000256" key="1">
    <source>
        <dbReference type="SAM" id="Phobius"/>
    </source>
</evidence>
<reference evidence="3" key="1">
    <citation type="submission" date="2016-10" db="EMBL/GenBank/DDBJ databases">
        <authorList>
            <person name="Varghese N."/>
            <person name="Submissions S."/>
        </authorList>
    </citation>
    <scope>NUCLEOTIDE SEQUENCE [LARGE SCALE GENOMIC DNA]</scope>
    <source>
        <strain evidence="3">CGMCC 1.8946</strain>
    </source>
</reference>
<sequence length="252" mass="29522">MTRKKIFLITMMSLFFIGVSIYPLFLIIQEMVLDRYLNSRYKIEEVIDVWNTRHQNADQYSYELASPIQWKGNIIEVLTRDTGVVAPKSRLDNDTLHVMQVTIKVNGREQSFPTQAWLPQNITKDSDYLSWLNLLKVKDNKNNMEQIAIVQRIADNWQRGDTTSQKWRILYVNEDQQVNEELFSYLERGDHLLGLKLVLSSSQSSSWIGYKSDIAYRLPSIFFPLLYPTGTFLIGLVLALLLYLRFRKLKCN</sequence>
<dbReference type="STRING" id="624147.SAMN04487970_105116"/>